<proteinExistence type="predicted"/>
<gene>
    <name evidence="1" type="ORF">A628_01041</name>
</gene>
<dbReference type="EMBL" id="AZGR01000020">
    <property type="protein sequence ID" value="ETA88963.1"/>
    <property type="molecule type" value="Genomic_DNA"/>
</dbReference>
<reference evidence="1 2" key="1">
    <citation type="journal article" date="2014" name="Genome Announc.">
        <title>Whole-Genome Sequencing of Salmonella enterica subsp. enterica Serovar Cubana Strains Isolated from Agricultural Sources.</title>
        <authorList>
            <person name="Benahmed F.H."/>
            <person name="Gopinath G.R."/>
            <person name="Wang H."/>
            <person name="Jean-Gilles Beaubrun J."/>
            <person name="Grim C."/>
            <person name="Cheng C.M."/>
            <person name="McClelland M."/>
            <person name="Ayers S."/>
            <person name="Abbott J."/>
            <person name="Desai P."/>
            <person name="Frye J.G."/>
            <person name="Weinstock G."/>
            <person name="Hammack T.S."/>
            <person name="Hanes D.E."/>
            <person name="Rasmussen M.A."/>
            <person name="Davidson M.K."/>
        </authorList>
    </citation>
    <scope>NUCLEOTIDE SEQUENCE [LARGE SCALE GENOMIC DNA]</scope>
    <source>
        <strain evidence="1">76814</strain>
    </source>
</reference>
<comment type="caution">
    <text evidence="1">The sequence shown here is derived from an EMBL/GenBank/DDBJ whole genome shotgun (WGS) entry which is preliminary data.</text>
</comment>
<evidence type="ECO:0000313" key="2">
    <source>
        <dbReference type="Proteomes" id="UP000018534"/>
    </source>
</evidence>
<dbReference type="AlphaFoldDB" id="V7ISR4"/>
<dbReference type="HOGENOM" id="CLU_3157579_0_0_6"/>
<evidence type="ECO:0000313" key="1">
    <source>
        <dbReference type="EMBL" id="ETA88963.1"/>
    </source>
</evidence>
<sequence>MLILAGASGTTKNITAQYYEEIPPRFSSPSGEDKLTFVKYTFPVLSFQ</sequence>
<dbReference type="Proteomes" id="UP000018534">
    <property type="component" value="Unassembled WGS sequence"/>
</dbReference>
<organism evidence="1 2">
    <name type="scientific">Salmonella enterica subsp. enterica serovar Cubana str. 76814</name>
    <dbReference type="NCBI Taxonomy" id="1192560"/>
    <lineage>
        <taxon>Bacteria</taxon>
        <taxon>Pseudomonadati</taxon>
        <taxon>Pseudomonadota</taxon>
        <taxon>Gammaproteobacteria</taxon>
        <taxon>Enterobacterales</taxon>
        <taxon>Enterobacteriaceae</taxon>
        <taxon>Salmonella</taxon>
    </lineage>
</organism>
<name>V7ISR4_SALET</name>
<protein>
    <submittedName>
        <fullName evidence="1">Uncharacterized protein</fullName>
    </submittedName>
</protein>
<accession>V7ISR4</accession>